<dbReference type="RefSeq" id="WP_186411324.1">
    <property type="nucleotide sequence ID" value="NZ_FLQY01000212.1"/>
</dbReference>
<dbReference type="AlphaFoldDB" id="A0A1A8XXD6"/>
<dbReference type="SUPFAM" id="SSF88723">
    <property type="entry name" value="PIN domain-like"/>
    <property type="match status" value="1"/>
</dbReference>
<dbReference type="PANTHER" id="PTHR34610">
    <property type="entry name" value="SSL7007 PROTEIN"/>
    <property type="match status" value="1"/>
</dbReference>
<dbReference type="Proteomes" id="UP000199600">
    <property type="component" value="Unassembled WGS sequence"/>
</dbReference>
<dbReference type="InterPro" id="IPR029060">
    <property type="entry name" value="PIN-like_dom_sf"/>
</dbReference>
<accession>A0A1A8XXD6</accession>
<name>A0A1A8XXD6_9RHOO</name>
<dbReference type="Pfam" id="PF13470">
    <property type="entry name" value="PIN_3"/>
    <property type="match status" value="1"/>
</dbReference>
<dbReference type="InterPro" id="IPR002716">
    <property type="entry name" value="PIN_dom"/>
</dbReference>
<dbReference type="PANTHER" id="PTHR34610:SF3">
    <property type="entry name" value="SSL7007 PROTEIN"/>
    <property type="match status" value="1"/>
</dbReference>
<dbReference type="EMBL" id="FLQY01000212">
    <property type="protein sequence ID" value="SBT08703.1"/>
    <property type="molecule type" value="Genomic_DNA"/>
</dbReference>
<protein>
    <submittedName>
        <fullName evidence="2">PilT protein domain protein</fullName>
    </submittedName>
</protein>
<evidence type="ECO:0000313" key="2">
    <source>
        <dbReference type="EMBL" id="SBT08703.1"/>
    </source>
</evidence>
<evidence type="ECO:0000259" key="1">
    <source>
        <dbReference type="Pfam" id="PF13470"/>
    </source>
</evidence>
<dbReference type="NCBIfam" id="TIGR00305">
    <property type="entry name" value="putative toxin-antitoxin system toxin component, PIN family"/>
    <property type="match status" value="1"/>
</dbReference>
<gene>
    <name evidence="2" type="ORF">PROAA_290017</name>
</gene>
<sequence length="151" mass="17056">MRLVLDTNIVMDMLHFADRHTHALRIALNHGHMTCFTDSECLAELERVSRYPEFGLDLPARNALIEGYRGIATLCDASGVEDYLLPRCRDRDDQKFLVLAARSKADLLITRDKMLLKLVRNRRNPPPCPIVTAETAETLLQLAPENPAGFV</sequence>
<feature type="domain" description="PIN" evidence="1">
    <location>
        <begin position="2"/>
        <end position="113"/>
    </location>
</feature>
<organism evidence="2 3">
    <name type="scientific">Candidatus Propionivibrio aalborgensis</name>
    <dbReference type="NCBI Taxonomy" id="1860101"/>
    <lineage>
        <taxon>Bacteria</taxon>
        <taxon>Pseudomonadati</taxon>
        <taxon>Pseudomonadota</taxon>
        <taxon>Betaproteobacteria</taxon>
        <taxon>Rhodocyclales</taxon>
        <taxon>Rhodocyclaceae</taxon>
        <taxon>Propionivibrio</taxon>
    </lineage>
</organism>
<keyword evidence="3" id="KW-1185">Reference proteome</keyword>
<evidence type="ECO:0000313" key="3">
    <source>
        <dbReference type="Proteomes" id="UP000199600"/>
    </source>
</evidence>
<dbReference type="InterPro" id="IPR002850">
    <property type="entry name" value="PIN_toxin-like"/>
</dbReference>
<proteinExistence type="predicted"/>
<reference evidence="2 3" key="1">
    <citation type="submission" date="2016-06" db="EMBL/GenBank/DDBJ databases">
        <authorList>
            <person name="Kjaerup R.B."/>
            <person name="Dalgaard T.S."/>
            <person name="Juul-Madsen H.R."/>
        </authorList>
    </citation>
    <scope>NUCLEOTIDE SEQUENCE [LARGE SCALE GENOMIC DNA]</scope>
    <source>
        <strain evidence="2">2</strain>
    </source>
</reference>